<gene>
    <name evidence="2" type="ORF">E5347_16550</name>
</gene>
<evidence type="ECO:0000256" key="1">
    <source>
        <dbReference type="SAM" id="Phobius"/>
    </source>
</evidence>
<name>A0A4S2DAV9_9CLOT</name>
<sequence length="132" mass="15035">MDVAIDSINLCGISVYLILKIKKFKIGLRKNIFLYLVCLVFGLSSLWNTKNFVLDLVLGPQKTQLYDIGIEKRQSAKGIIGLHYYLKGTDENGDRHTIEISGSDYNRMKVNTSDSIVFTYYKNTNRLYKLGG</sequence>
<organism evidence="2 3">
    <name type="scientific">Clostridium sartagoforme</name>
    <dbReference type="NCBI Taxonomy" id="84031"/>
    <lineage>
        <taxon>Bacteria</taxon>
        <taxon>Bacillati</taxon>
        <taxon>Bacillota</taxon>
        <taxon>Clostridia</taxon>
        <taxon>Eubacteriales</taxon>
        <taxon>Clostridiaceae</taxon>
        <taxon>Clostridium</taxon>
    </lineage>
</organism>
<evidence type="ECO:0000313" key="2">
    <source>
        <dbReference type="EMBL" id="TGY38959.1"/>
    </source>
</evidence>
<feature type="transmembrane region" description="Helical" evidence="1">
    <location>
        <begin position="32"/>
        <end position="49"/>
    </location>
</feature>
<dbReference type="AlphaFoldDB" id="A0A4S2DAV9"/>
<keyword evidence="3" id="KW-1185">Reference proteome</keyword>
<accession>A0A4S2DAV9</accession>
<protein>
    <submittedName>
        <fullName evidence="2">Uncharacterized protein</fullName>
    </submittedName>
</protein>
<keyword evidence="1" id="KW-1133">Transmembrane helix</keyword>
<proteinExistence type="predicted"/>
<keyword evidence="1" id="KW-0812">Transmembrane</keyword>
<evidence type="ECO:0000313" key="3">
    <source>
        <dbReference type="Proteomes" id="UP000306888"/>
    </source>
</evidence>
<reference evidence="2 3" key="1">
    <citation type="submission" date="2019-04" db="EMBL/GenBank/DDBJ databases">
        <title>Microbes associate with the intestines of laboratory mice.</title>
        <authorList>
            <person name="Navarre W."/>
            <person name="Wong E."/>
            <person name="Huang K."/>
            <person name="Tropini C."/>
            <person name="Ng K."/>
            <person name="Yu B."/>
        </authorList>
    </citation>
    <scope>NUCLEOTIDE SEQUENCE [LARGE SCALE GENOMIC DNA]</scope>
    <source>
        <strain evidence="2 3">NM50_B9-20</strain>
    </source>
</reference>
<dbReference type="OrthoDB" id="1845336at2"/>
<dbReference type="RefSeq" id="WP_136008330.1">
    <property type="nucleotide sequence ID" value="NZ_SRYR01000023.1"/>
</dbReference>
<dbReference type="EMBL" id="SRYR01000023">
    <property type="protein sequence ID" value="TGY38959.1"/>
    <property type="molecule type" value="Genomic_DNA"/>
</dbReference>
<dbReference type="Proteomes" id="UP000306888">
    <property type="component" value="Unassembled WGS sequence"/>
</dbReference>
<comment type="caution">
    <text evidence="2">The sequence shown here is derived from an EMBL/GenBank/DDBJ whole genome shotgun (WGS) entry which is preliminary data.</text>
</comment>
<keyword evidence="1" id="KW-0472">Membrane</keyword>